<evidence type="ECO:0000313" key="4">
    <source>
        <dbReference type="Proteomes" id="UP000541770"/>
    </source>
</evidence>
<feature type="domain" description="Phage tail tape measure protein" evidence="2">
    <location>
        <begin position="93"/>
        <end position="294"/>
    </location>
</feature>
<evidence type="ECO:0000313" key="3">
    <source>
        <dbReference type="EMBL" id="MBA6065710.1"/>
    </source>
</evidence>
<dbReference type="InterPro" id="IPR010090">
    <property type="entry name" value="Phage_tape_meas"/>
</dbReference>
<evidence type="ECO:0000256" key="1">
    <source>
        <dbReference type="ARBA" id="ARBA00022612"/>
    </source>
</evidence>
<dbReference type="EMBL" id="JACGDE010000008">
    <property type="protein sequence ID" value="MBA6065710.1"/>
    <property type="molecule type" value="Genomic_DNA"/>
</dbReference>
<dbReference type="PANTHER" id="PTHR37813">
    <property type="entry name" value="FELS-2 PROPHAGE PROTEIN"/>
    <property type="match status" value="1"/>
</dbReference>
<sequence>MADKFQLKALITGVDKLSPVLTGVRKNVATLRKQINASGLGKITFADAVQGGAMAAPFVMGVKAAINFESAMADVKKVVDFETPEQFQAMSTDVLDLSERLPMAADGIAAIVAAGGQSGIARAELNQFAEDAVKMGVAFDQTAEQSGEMMAKWRTAFHLNQAEVVTLADKINYLGNTGAASTAQISAIVTAIGPLGEVAGVNAGQLAAMGSALAGVGIAQDVAATGIKNFMLTLTAGNAATKSQREAYKALRLDANQIAEGMQKDSEGTINKVLKTLAKVEKSKQAAVLTNLFGKESVGAIAPLLTSLDTLQKNFKNVGAEGKFAGSMEAEYSARAATTANALQLLQNRVTRLGISVGSILLPPLNDFLAFVGPLVSQVAGLAAAHPGLIKGILGAAVGFTVLRLAAASATAVLTVMNGVASMSPIGMIVRGIALAAGFLIANWDTVGPFFEALWELIKAYTVPAWELFKQFAAWTPLGFIIKNWEPIVGFFKGIWDRVRKFIEPMMKFMGMDDVGEGEGITATMQRAAYAQNVRNGEAVGQGDGALLAANAGQQAAAQQQAMSARLGIPATADLLKAPAVGTASLLRAPGGPAPGSLVQQAAQGQKQGLEGSIAVRFENAPPGMRVEEAKTNQPGVSVSQNVGYRSLAR</sequence>
<dbReference type="AlphaFoldDB" id="A0A7W2JV79"/>
<keyword evidence="1" id="KW-1188">Viral release from host cell</keyword>
<accession>A0A7W2JV79</accession>
<evidence type="ECO:0000259" key="2">
    <source>
        <dbReference type="Pfam" id="PF10145"/>
    </source>
</evidence>
<protein>
    <submittedName>
        <fullName evidence="3">Phage tail tape measure protein</fullName>
    </submittedName>
</protein>
<comment type="caution">
    <text evidence="3">The sequence shown here is derived from an EMBL/GenBank/DDBJ whole genome shotgun (WGS) entry which is preliminary data.</text>
</comment>
<gene>
    <name evidence="3" type="ORF">H4C75_13165</name>
</gene>
<dbReference type="Proteomes" id="UP000541770">
    <property type="component" value="Unassembled WGS sequence"/>
</dbReference>
<dbReference type="Pfam" id="PF10145">
    <property type="entry name" value="PhageMin_Tail"/>
    <property type="match status" value="1"/>
</dbReference>
<dbReference type="PANTHER" id="PTHR37813:SF1">
    <property type="entry name" value="FELS-2 PROPHAGE PROTEIN"/>
    <property type="match status" value="1"/>
</dbReference>
<dbReference type="NCBIfam" id="TIGR01760">
    <property type="entry name" value="tape_meas_TP901"/>
    <property type="match status" value="1"/>
</dbReference>
<reference evidence="3 4" key="1">
    <citation type="submission" date="2020-07" db="EMBL/GenBank/DDBJ databases">
        <title>Diversity of carbapenemase encoding genes among Pseudomonas putida group clinical isolates in a tertiary Brazilian hospital.</title>
        <authorList>
            <person name="Alberto-Lei F."/>
            <person name="Nodari C.S."/>
            <person name="Streling A.P."/>
            <person name="Paulino J.T."/>
            <person name="Bessa-Neto F.O."/>
            <person name="Cayo R."/>
            <person name="Gales A.C."/>
        </authorList>
    </citation>
    <scope>NUCLEOTIDE SEQUENCE [LARGE SCALE GENOMIC DNA]</scope>
    <source>
        <strain evidence="3 4">14802</strain>
    </source>
</reference>
<name>A0A7W2JV79_9PSED</name>
<organism evidence="3 4">
    <name type="scientific">Pseudomonas mosselii</name>
    <dbReference type="NCBI Taxonomy" id="78327"/>
    <lineage>
        <taxon>Bacteria</taxon>
        <taxon>Pseudomonadati</taxon>
        <taxon>Pseudomonadota</taxon>
        <taxon>Gammaproteobacteria</taxon>
        <taxon>Pseudomonadales</taxon>
        <taxon>Pseudomonadaceae</taxon>
        <taxon>Pseudomonas</taxon>
    </lineage>
</organism>
<dbReference type="RefSeq" id="WP_182323077.1">
    <property type="nucleotide sequence ID" value="NZ_JACGDE010000008.1"/>
</dbReference>
<proteinExistence type="predicted"/>